<comment type="pathway">
    <text evidence="3 17">Amino-acid biosynthesis; L-isoleucine biosynthesis; L-isoleucine from 2-oxobutanoate: step 4/4.</text>
</comment>
<dbReference type="Pfam" id="PF01063">
    <property type="entry name" value="Aminotran_4"/>
    <property type="match status" value="1"/>
</dbReference>
<comment type="pathway">
    <text evidence="4 17">Amino-acid biosynthesis; L-valine biosynthesis; L-valine from pyruvate: step 4/4.</text>
</comment>
<evidence type="ECO:0000256" key="11">
    <source>
        <dbReference type="ARBA" id="ARBA00035633"/>
    </source>
</evidence>
<evidence type="ECO:0000256" key="14">
    <source>
        <dbReference type="ARBA" id="ARBA00049229"/>
    </source>
</evidence>
<dbReference type="InterPro" id="IPR050571">
    <property type="entry name" value="Class-IV_PLP-Dep_Aminotrnsfr"/>
</dbReference>
<comment type="pathway">
    <text evidence="11">Cofactor biosynthesis; tetrahydrofolate biosynthesis; 4-aminobenzoate from chorismate: step 2/2.</text>
</comment>
<dbReference type="InParanoid" id="G9EPY7"/>
<evidence type="ECO:0000256" key="9">
    <source>
        <dbReference type="ARBA" id="ARBA00022898"/>
    </source>
</evidence>
<keyword evidence="8 17" id="KW-0808">Transferase</keyword>
<keyword evidence="17" id="KW-0100">Branched-chain amino acid biosynthesis</keyword>
<comment type="function">
    <text evidence="2 17">Acts on leucine, isoleucine and valine.</text>
</comment>
<evidence type="ECO:0000256" key="5">
    <source>
        <dbReference type="ARBA" id="ARBA00005072"/>
    </source>
</evidence>
<dbReference type="RefSeq" id="WP_006871242.1">
    <property type="nucleotide sequence ID" value="NZ_JH413827.1"/>
</dbReference>
<dbReference type="FunFam" id="3.20.10.10:FF:000002">
    <property type="entry name" value="D-alanine aminotransferase"/>
    <property type="match status" value="1"/>
</dbReference>
<dbReference type="CDD" id="cd00449">
    <property type="entry name" value="PLPDE_IV"/>
    <property type="match status" value="1"/>
</dbReference>
<dbReference type="NCBIfam" id="NF005146">
    <property type="entry name" value="PRK06606.1"/>
    <property type="match status" value="1"/>
</dbReference>
<evidence type="ECO:0000256" key="6">
    <source>
        <dbReference type="ARBA" id="ARBA00009320"/>
    </source>
</evidence>
<evidence type="ECO:0000256" key="3">
    <source>
        <dbReference type="ARBA" id="ARBA00004824"/>
    </source>
</evidence>
<evidence type="ECO:0000256" key="1">
    <source>
        <dbReference type="ARBA" id="ARBA00001933"/>
    </source>
</evidence>
<dbReference type="PANTHER" id="PTHR42743">
    <property type="entry name" value="AMINO-ACID AMINOTRANSFERASE"/>
    <property type="match status" value="1"/>
</dbReference>
<dbReference type="HOGENOM" id="CLU_020844_3_1_6"/>
<dbReference type="UniPathway" id="UPA00047">
    <property type="reaction ID" value="UER00058"/>
</dbReference>
<protein>
    <recommendedName>
        <fullName evidence="17">Branched-chain-amino-acid aminotransferase</fullName>
        <shortName evidence="17">BCAT</shortName>
        <ecNumber evidence="17">2.6.1.42</ecNumber>
    </recommendedName>
</protein>
<dbReference type="SUPFAM" id="SSF56752">
    <property type="entry name" value="D-aminoacid aminotransferase-like PLP-dependent enzymes"/>
    <property type="match status" value="1"/>
</dbReference>
<dbReference type="EC" id="2.6.1.42" evidence="17"/>
<comment type="pathway">
    <text evidence="5 17">Amino-acid biosynthesis; L-leucine biosynthesis; L-leucine from 3-methyl-2-oxobutanoate: step 4/4.</text>
</comment>
<dbReference type="eggNOG" id="COG0115">
    <property type="taxonomic scope" value="Bacteria"/>
</dbReference>
<dbReference type="GO" id="GO:0008696">
    <property type="term" value="F:4-amino-4-deoxychorismate lyase activity"/>
    <property type="evidence" value="ECO:0007669"/>
    <property type="project" value="UniProtKB-EC"/>
</dbReference>
<dbReference type="GO" id="GO:0009097">
    <property type="term" value="P:isoleucine biosynthetic process"/>
    <property type="evidence" value="ECO:0007669"/>
    <property type="project" value="UniProtKB-UniPathway"/>
</dbReference>
<evidence type="ECO:0000256" key="10">
    <source>
        <dbReference type="ARBA" id="ARBA00022909"/>
    </source>
</evidence>
<dbReference type="NCBIfam" id="TIGR01122">
    <property type="entry name" value="ilvE_I"/>
    <property type="match status" value="1"/>
</dbReference>
<dbReference type="InterPro" id="IPR043132">
    <property type="entry name" value="BCAT-like_C"/>
</dbReference>
<keyword evidence="10" id="KW-0289">Folate biosynthesis</keyword>
<comment type="catalytic activity">
    <reaction evidence="13 17">
        <text>L-isoleucine + 2-oxoglutarate = (S)-3-methyl-2-oxopentanoate + L-glutamate</text>
        <dbReference type="Rhea" id="RHEA:24801"/>
        <dbReference type="ChEBI" id="CHEBI:16810"/>
        <dbReference type="ChEBI" id="CHEBI:29985"/>
        <dbReference type="ChEBI" id="CHEBI:35146"/>
        <dbReference type="ChEBI" id="CHEBI:58045"/>
        <dbReference type="EC" id="2.6.1.42"/>
    </reaction>
</comment>
<reference evidence="18 19" key="1">
    <citation type="journal article" date="2011" name="BMC Genomics">
        <title>Insight into cross-talk between intra-amoebal pathogens.</title>
        <authorList>
            <person name="Gimenez G."/>
            <person name="Bertelli C."/>
            <person name="Moliner C."/>
            <person name="Robert C."/>
            <person name="Raoult D."/>
            <person name="Fournier P.E."/>
            <person name="Greub G."/>
        </authorList>
    </citation>
    <scope>NUCLEOTIDE SEQUENCE [LARGE SCALE GENOMIC DNA]</scope>
    <source>
        <strain evidence="18 19">LLAP12</strain>
    </source>
</reference>
<evidence type="ECO:0000256" key="13">
    <source>
        <dbReference type="ARBA" id="ARBA00048798"/>
    </source>
</evidence>
<dbReference type="Proteomes" id="UP000002770">
    <property type="component" value="Unassembled WGS sequence"/>
</dbReference>
<comment type="function">
    <text evidence="16">Involved in the biosynthesis of p-aminobenzoate (PABA), a precursor of tetrahydrofolate. Converts 4-amino-4-deoxychorismate into 4-aminobenzoate (PABA) and pyruvate.</text>
</comment>
<dbReference type="EMBL" id="JH413827">
    <property type="protein sequence ID" value="EHL30689.1"/>
    <property type="molecule type" value="Genomic_DNA"/>
</dbReference>
<dbReference type="GO" id="GO:0052656">
    <property type="term" value="F:L-isoleucine-2-oxoglutarate transaminase activity"/>
    <property type="evidence" value="ECO:0007669"/>
    <property type="project" value="RHEA"/>
</dbReference>
<comment type="cofactor">
    <cofactor evidence="1 17">
        <name>pyridoxal 5'-phosphate</name>
        <dbReference type="ChEBI" id="CHEBI:597326"/>
    </cofactor>
</comment>
<dbReference type="InterPro" id="IPR036038">
    <property type="entry name" value="Aminotransferase-like"/>
</dbReference>
<evidence type="ECO:0000256" key="8">
    <source>
        <dbReference type="ARBA" id="ARBA00022679"/>
    </source>
</evidence>
<accession>G9EPY7</accession>
<dbReference type="GO" id="GO:0052654">
    <property type="term" value="F:L-leucine-2-oxoglutarate transaminase activity"/>
    <property type="evidence" value="ECO:0007669"/>
    <property type="project" value="RHEA"/>
</dbReference>
<dbReference type="FunCoup" id="G9EPY7">
    <property type="interactions" value="432"/>
</dbReference>
<keyword evidence="7 17" id="KW-0032">Aminotransferase</keyword>
<comment type="catalytic activity">
    <reaction evidence="15">
        <text>4-amino-4-deoxychorismate = 4-aminobenzoate + pyruvate + H(+)</text>
        <dbReference type="Rhea" id="RHEA:16201"/>
        <dbReference type="ChEBI" id="CHEBI:15361"/>
        <dbReference type="ChEBI" id="CHEBI:15378"/>
        <dbReference type="ChEBI" id="CHEBI:17836"/>
        <dbReference type="ChEBI" id="CHEBI:58406"/>
        <dbReference type="EC" id="4.1.3.38"/>
    </reaction>
</comment>
<comment type="catalytic activity">
    <reaction evidence="14 17">
        <text>L-leucine + 2-oxoglutarate = 4-methyl-2-oxopentanoate + L-glutamate</text>
        <dbReference type="Rhea" id="RHEA:18321"/>
        <dbReference type="ChEBI" id="CHEBI:16810"/>
        <dbReference type="ChEBI" id="CHEBI:17865"/>
        <dbReference type="ChEBI" id="CHEBI:29985"/>
        <dbReference type="ChEBI" id="CHEBI:57427"/>
        <dbReference type="EC" id="2.6.1.42"/>
    </reaction>
</comment>
<dbReference type="GO" id="GO:0005829">
    <property type="term" value="C:cytosol"/>
    <property type="evidence" value="ECO:0007669"/>
    <property type="project" value="TreeGrafter"/>
</dbReference>
<dbReference type="PANTHER" id="PTHR42743:SF11">
    <property type="entry name" value="AMINODEOXYCHORISMATE LYASE"/>
    <property type="match status" value="1"/>
</dbReference>
<dbReference type="GO" id="GO:0009099">
    <property type="term" value="P:L-valine biosynthetic process"/>
    <property type="evidence" value="ECO:0007669"/>
    <property type="project" value="UniProtKB-UniPathway"/>
</dbReference>
<dbReference type="InterPro" id="IPR043131">
    <property type="entry name" value="BCAT-like_N"/>
</dbReference>
<dbReference type="AlphaFoldDB" id="G9EPY7"/>
<evidence type="ECO:0000256" key="17">
    <source>
        <dbReference type="RuleBase" id="RU364094"/>
    </source>
</evidence>
<dbReference type="InterPro" id="IPR001544">
    <property type="entry name" value="Aminotrans_IV"/>
</dbReference>
<keyword evidence="17" id="KW-0028">Amino-acid biosynthesis</keyword>
<sequence length="300" mass="33238">MMQTTEVIWQNGEFIPWADAKTHVLSHTLHYGGGAFEGIRFYKTRQGPAIFRLADHIDRLFYSTQTLKMPLTYSKEEIIAAIKDVVSINKLESGYIRPLAFYSYGKMGVNPVGNPVSFVIACWPWDAYFAHDSIDIKTSSYIRIHPDSTVVDAKLCGHYVNSILAALELQGTHYHEAIFLDSQGHITEGVGENFFMVKDGVVYTPNLGGILSGITRNTVINLARGLGLSIIETNISLYDTYQADEAFFTGTAAEVTAIRSINDKKIGSNGIGAITSIIKNAYLELVHGNNSEFMAYLTYV</sequence>
<dbReference type="Gene3D" id="3.20.10.10">
    <property type="entry name" value="D-amino Acid Aminotransferase, subunit A, domain 2"/>
    <property type="match status" value="1"/>
</dbReference>
<dbReference type="GO" id="GO:0052655">
    <property type="term" value="F:L-valine-2-oxoglutarate transaminase activity"/>
    <property type="evidence" value="ECO:0007669"/>
    <property type="project" value="RHEA"/>
</dbReference>
<evidence type="ECO:0000256" key="15">
    <source>
        <dbReference type="ARBA" id="ARBA00049529"/>
    </source>
</evidence>
<comment type="similarity">
    <text evidence="6 17">Belongs to the class-IV pyridoxal-phosphate-dependent aminotransferase family.</text>
</comment>
<dbReference type="OrthoDB" id="9803573at2"/>
<comment type="catalytic activity">
    <reaction evidence="12 17">
        <text>L-valine + 2-oxoglutarate = 3-methyl-2-oxobutanoate + L-glutamate</text>
        <dbReference type="Rhea" id="RHEA:24813"/>
        <dbReference type="ChEBI" id="CHEBI:11851"/>
        <dbReference type="ChEBI" id="CHEBI:16810"/>
        <dbReference type="ChEBI" id="CHEBI:29985"/>
        <dbReference type="ChEBI" id="CHEBI:57762"/>
        <dbReference type="EC" id="2.6.1.42"/>
    </reaction>
</comment>
<evidence type="ECO:0000256" key="4">
    <source>
        <dbReference type="ARBA" id="ARBA00004931"/>
    </source>
</evidence>
<evidence type="ECO:0000256" key="12">
    <source>
        <dbReference type="ARBA" id="ARBA00048212"/>
    </source>
</evidence>
<proteinExistence type="inferred from homology"/>
<dbReference type="GO" id="GO:0009098">
    <property type="term" value="P:L-leucine biosynthetic process"/>
    <property type="evidence" value="ECO:0007669"/>
    <property type="project" value="UniProtKB-UniPathway"/>
</dbReference>
<gene>
    <name evidence="17" type="primary">ilvE</name>
    <name evidence="18" type="ORF">LDG_7328</name>
</gene>
<dbReference type="Gene3D" id="3.30.470.10">
    <property type="match status" value="1"/>
</dbReference>
<evidence type="ECO:0000256" key="7">
    <source>
        <dbReference type="ARBA" id="ARBA00022576"/>
    </source>
</evidence>
<evidence type="ECO:0000256" key="16">
    <source>
        <dbReference type="ARBA" id="ARBA00054027"/>
    </source>
</evidence>
<dbReference type="GO" id="GO:0046656">
    <property type="term" value="P:folic acid biosynthetic process"/>
    <property type="evidence" value="ECO:0007669"/>
    <property type="project" value="UniProtKB-KW"/>
</dbReference>
<dbReference type="UniPathway" id="UPA00049">
    <property type="reaction ID" value="UER00062"/>
</dbReference>
<keyword evidence="9 17" id="KW-0663">Pyridoxal phosphate</keyword>
<evidence type="ECO:0000256" key="2">
    <source>
        <dbReference type="ARBA" id="ARBA00003109"/>
    </source>
</evidence>
<organism evidence="18 19">
    <name type="scientific">Legionella drancourtii LLAP12</name>
    <dbReference type="NCBI Taxonomy" id="658187"/>
    <lineage>
        <taxon>Bacteria</taxon>
        <taxon>Pseudomonadati</taxon>
        <taxon>Pseudomonadota</taxon>
        <taxon>Gammaproteobacteria</taxon>
        <taxon>Legionellales</taxon>
        <taxon>Legionellaceae</taxon>
        <taxon>Legionella</taxon>
    </lineage>
</organism>
<keyword evidence="19" id="KW-1185">Reference proteome</keyword>
<dbReference type="UniPathway" id="UPA00048">
    <property type="reaction ID" value="UER00073"/>
</dbReference>
<dbReference type="InterPro" id="IPR005785">
    <property type="entry name" value="B_amino_transI"/>
</dbReference>
<evidence type="ECO:0000313" key="19">
    <source>
        <dbReference type="Proteomes" id="UP000002770"/>
    </source>
</evidence>
<evidence type="ECO:0000313" key="18">
    <source>
        <dbReference type="EMBL" id="EHL30689.1"/>
    </source>
</evidence>
<name>G9EPY7_9GAMM</name>
<dbReference type="STRING" id="658187.LDG_7328"/>